<dbReference type="AlphaFoldDB" id="A0A537LR35"/>
<gene>
    <name evidence="2" type="ORF">E6G98_10285</name>
    <name evidence="3" type="ORF">E6G99_00520</name>
</gene>
<dbReference type="InterPro" id="IPR000086">
    <property type="entry name" value="NUDIX_hydrolase_dom"/>
</dbReference>
<protein>
    <submittedName>
        <fullName evidence="3">Phosphoesterase</fullName>
    </submittedName>
</protein>
<reference evidence="4 5" key="1">
    <citation type="journal article" date="2019" name="Nat. Microbiol.">
        <title>Mediterranean grassland soil C-N compound turnover is dependent on rainfall and depth, and is mediated by genomically divergent microorganisms.</title>
        <authorList>
            <person name="Diamond S."/>
            <person name="Andeer P.F."/>
            <person name="Li Z."/>
            <person name="Crits-Christoph A."/>
            <person name="Burstein D."/>
            <person name="Anantharaman K."/>
            <person name="Lane K.R."/>
            <person name="Thomas B.C."/>
            <person name="Pan C."/>
            <person name="Northen T.R."/>
            <person name="Banfield J.F."/>
        </authorList>
    </citation>
    <scope>NUCLEOTIDE SEQUENCE [LARGE SCALE GENOMIC DNA]</scope>
    <source>
        <strain evidence="2">NP_1</strain>
        <strain evidence="3">NP_2</strain>
    </source>
</reference>
<proteinExistence type="predicted"/>
<organism evidence="3 5">
    <name type="scientific">Candidatus Segetimicrobium genomatis</name>
    <dbReference type="NCBI Taxonomy" id="2569760"/>
    <lineage>
        <taxon>Bacteria</taxon>
        <taxon>Bacillati</taxon>
        <taxon>Candidatus Sysuimicrobiota</taxon>
        <taxon>Candidatus Sysuimicrobiia</taxon>
        <taxon>Candidatus Sysuimicrobiales</taxon>
        <taxon>Candidatus Segetimicrobiaceae</taxon>
        <taxon>Candidatus Segetimicrobium</taxon>
    </lineage>
</organism>
<dbReference type="InterPro" id="IPR015797">
    <property type="entry name" value="NUDIX_hydrolase-like_dom_sf"/>
</dbReference>
<comment type="caution">
    <text evidence="3">The sequence shown here is derived from an EMBL/GenBank/DDBJ whole genome shotgun (WGS) entry which is preliminary data.</text>
</comment>
<dbReference type="Proteomes" id="UP000315217">
    <property type="component" value="Unassembled WGS sequence"/>
</dbReference>
<dbReference type="EMBL" id="VBAJ01000011">
    <property type="protein sequence ID" value="TMJ10446.1"/>
    <property type="molecule type" value="Genomic_DNA"/>
</dbReference>
<evidence type="ECO:0000313" key="3">
    <source>
        <dbReference type="EMBL" id="TMJ10446.1"/>
    </source>
</evidence>
<dbReference type="Proteomes" id="UP000318661">
    <property type="component" value="Unassembled WGS sequence"/>
</dbReference>
<feature type="domain" description="Nudix hydrolase" evidence="1">
    <location>
        <begin position="53"/>
        <end position="195"/>
    </location>
</feature>
<dbReference type="SUPFAM" id="SSF55811">
    <property type="entry name" value="Nudix"/>
    <property type="match status" value="1"/>
</dbReference>
<accession>A0A537LR35</accession>
<dbReference type="PROSITE" id="PS51462">
    <property type="entry name" value="NUDIX"/>
    <property type="match status" value="1"/>
</dbReference>
<name>A0A537LR35_9BACT</name>
<evidence type="ECO:0000313" key="4">
    <source>
        <dbReference type="Proteomes" id="UP000315217"/>
    </source>
</evidence>
<evidence type="ECO:0000313" key="5">
    <source>
        <dbReference type="Proteomes" id="UP000318661"/>
    </source>
</evidence>
<sequence>MFQDRDEDILVVPRDRLLVEPVHGFVRGKADVYLARIRDHGVFRPRATVEQDSSFKQIIPYLIVRHAGRLFLCQRSTQGGEGRLHGKYSIGVGGHINRRDVEGAEEVIDAGLRRELEEELLIRGPWRARAVGVLNDDSNPVGQVHFGLVHVVEVDSPGISVRESDTLAGRLASLQEVRAMRGHMETWSRLILDAADPTAL</sequence>
<evidence type="ECO:0000259" key="1">
    <source>
        <dbReference type="PROSITE" id="PS51462"/>
    </source>
</evidence>
<dbReference type="Gene3D" id="3.90.79.10">
    <property type="entry name" value="Nucleoside Triphosphate Pyrophosphohydrolase"/>
    <property type="match status" value="1"/>
</dbReference>
<evidence type="ECO:0000313" key="2">
    <source>
        <dbReference type="EMBL" id="TMJ09204.1"/>
    </source>
</evidence>
<dbReference type="EMBL" id="VBAI01000165">
    <property type="protein sequence ID" value="TMJ09204.1"/>
    <property type="molecule type" value="Genomic_DNA"/>
</dbReference>